<dbReference type="Gene3D" id="1.20.120.80">
    <property type="entry name" value="Cytochrome c oxidase, subunit III, four-helix bundle"/>
    <property type="match status" value="1"/>
</dbReference>
<proteinExistence type="inferred from homology"/>
<evidence type="ECO:0000256" key="3">
    <source>
        <dbReference type="ARBA" id="ARBA00022692"/>
    </source>
</evidence>
<keyword evidence="5 7" id="KW-0472">Membrane</keyword>
<evidence type="ECO:0000256" key="7">
    <source>
        <dbReference type="SAM" id="Phobius"/>
    </source>
</evidence>
<evidence type="ECO:0000259" key="8">
    <source>
        <dbReference type="PROSITE" id="PS50253"/>
    </source>
</evidence>
<accession>A0ABT9BF63</accession>
<dbReference type="PANTHER" id="PTHR11403">
    <property type="entry name" value="CYTOCHROME C OXIDASE SUBUNIT III"/>
    <property type="match status" value="1"/>
</dbReference>
<dbReference type="Proteomes" id="UP001176429">
    <property type="component" value="Unassembled WGS sequence"/>
</dbReference>
<feature type="transmembrane region" description="Helical" evidence="7">
    <location>
        <begin position="54"/>
        <end position="77"/>
    </location>
</feature>
<sequence length="194" mass="21726">MNPEILSEKEVGLGWHPKRVILILLIFSIVMMFAAFTSGYIVRRDEGNWREFDLPASLLINSIIIALSSATMQWAWFSAKKDELSRVKIGLMLTLALGLAFLAGQFISWGDLVAGRTFFGGADANPSGSFVYVLMGVHAFHLITGLVFVAVVLLRTVKYQVHSRAMLSIGNATLYWHFLGGLWLYLYLFLLLNH</sequence>
<evidence type="ECO:0000256" key="5">
    <source>
        <dbReference type="ARBA" id="ARBA00023136"/>
    </source>
</evidence>
<dbReference type="SUPFAM" id="SSF81452">
    <property type="entry name" value="Cytochrome c oxidase subunit III-like"/>
    <property type="match status" value="1"/>
</dbReference>
<keyword evidence="10" id="KW-1185">Reference proteome</keyword>
<comment type="caution">
    <text evidence="9">The sequence shown here is derived from an EMBL/GenBank/DDBJ whole genome shotgun (WGS) entry which is preliminary data.</text>
</comment>
<reference evidence="9" key="1">
    <citation type="submission" date="2023-07" db="EMBL/GenBank/DDBJ databases">
        <authorList>
            <person name="Kim M.K."/>
        </authorList>
    </citation>
    <scope>NUCLEOTIDE SEQUENCE</scope>
    <source>
        <strain evidence="9">ASUV-10-1</strain>
    </source>
</reference>
<dbReference type="InterPro" id="IPR035973">
    <property type="entry name" value="Cyt_c_oxidase_su3-like_sf"/>
</dbReference>
<feature type="transmembrane region" description="Helical" evidence="7">
    <location>
        <begin position="89"/>
        <end position="110"/>
    </location>
</feature>
<feature type="transmembrane region" description="Helical" evidence="7">
    <location>
        <begin position="20"/>
        <end position="42"/>
    </location>
</feature>
<keyword evidence="4 7" id="KW-1133">Transmembrane helix</keyword>
<dbReference type="PROSITE" id="PS50253">
    <property type="entry name" value="COX3"/>
    <property type="match status" value="1"/>
</dbReference>
<comment type="subcellular location">
    <subcellularLocation>
        <location evidence="6">Cell membrane</location>
        <topology evidence="6">Multi-pass membrane protein</topology>
    </subcellularLocation>
    <subcellularLocation>
        <location evidence="1">Membrane</location>
        <topology evidence="1">Multi-pass membrane protein</topology>
    </subcellularLocation>
</comment>
<protein>
    <submittedName>
        <fullName evidence="9">Cytochrome c oxidase subunit 3</fullName>
    </submittedName>
</protein>
<comment type="similarity">
    <text evidence="2 6">Belongs to the cytochrome c oxidase subunit 3 family.</text>
</comment>
<dbReference type="InterPro" id="IPR000298">
    <property type="entry name" value="Cyt_c_oxidase-like_su3"/>
</dbReference>
<dbReference type="EMBL" id="JAUQSY010000015">
    <property type="protein sequence ID" value="MDO7876919.1"/>
    <property type="molecule type" value="Genomic_DNA"/>
</dbReference>
<evidence type="ECO:0000256" key="2">
    <source>
        <dbReference type="ARBA" id="ARBA00010581"/>
    </source>
</evidence>
<gene>
    <name evidence="9" type="ORF">Q5H93_19390</name>
</gene>
<evidence type="ECO:0000256" key="6">
    <source>
        <dbReference type="RuleBase" id="RU003376"/>
    </source>
</evidence>
<dbReference type="RefSeq" id="WP_305008310.1">
    <property type="nucleotide sequence ID" value="NZ_JAUQSY010000015.1"/>
</dbReference>
<keyword evidence="3 6" id="KW-0812">Transmembrane</keyword>
<feature type="domain" description="Heme-copper oxidase subunit III family profile" evidence="8">
    <location>
        <begin position="1"/>
        <end position="194"/>
    </location>
</feature>
<evidence type="ECO:0000313" key="9">
    <source>
        <dbReference type="EMBL" id="MDO7876919.1"/>
    </source>
</evidence>
<dbReference type="InterPro" id="IPR013833">
    <property type="entry name" value="Cyt_c_oxidase_su3_a-hlx"/>
</dbReference>
<organism evidence="9 10">
    <name type="scientific">Hymenobacter aranciens</name>
    <dbReference type="NCBI Taxonomy" id="3063996"/>
    <lineage>
        <taxon>Bacteria</taxon>
        <taxon>Pseudomonadati</taxon>
        <taxon>Bacteroidota</taxon>
        <taxon>Cytophagia</taxon>
        <taxon>Cytophagales</taxon>
        <taxon>Hymenobacteraceae</taxon>
        <taxon>Hymenobacter</taxon>
    </lineage>
</organism>
<dbReference type="InterPro" id="IPR024791">
    <property type="entry name" value="Cyt_c/ubiquinol_Oxase_su3"/>
</dbReference>
<feature type="transmembrane region" description="Helical" evidence="7">
    <location>
        <begin position="130"/>
        <end position="154"/>
    </location>
</feature>
<dbReference type="PANTHER" id="PTHR11403:SF10">
    <property type="entry name" value="CYTOCHROME C OXIDASE"/>
    <property type="match status" value="1"/>
</dbReference>
<evidence type="ECO:0000256" key="4">
    <source>
        <dbReference type="ARBA" id="ARBA00022989"/>
    </source>
</evidence>
<evidence type="ECO:0000313" key="10">
    <source>
        <dbReference type="Proteomes" id="UP001176429"/>
    </source>
</evidence>
<dbReference type="Pfam" id="PF00510">
    <property type="entry name" value="COX3"/>
    <property type="match status" value="1"/>
</dbReference>
<feature type="transmembrane region" description="Helical" evidence="7">
    <location>
        <begin position="174"/>
        <end position="192"/>
    </location>
</feature>
<evidence type="ECO:0000256" key="1">
    <source>
        <dbReference type="ARBA" id="ARBA00004141"/>
    </source>
</evidence>
<name>A0ABT9BF63_9BACT</name>